<dbReference type="PANTHER" id="PTHR30346">
    <property type="entry name" value="TRANSCRIPTIONAL DUAL REGULATOR HCAR-RELATED"/>
    <property type="match status" value="1"/>
</dbReference>
<dbReference type="EMBL" id="CP048261">
    <property type="protein sequence ID" value="QST84075.1"/>
    <property type="molecule type" value="Genomic_DNA"/>
</dbReference>
<evidence type="ECO:0000256" key="4">
    <source>
        <dbReference type="ARBA" id="ARBA00023163"/>
    </source>
</evidence>
<comment type="similarity">
    <text evidence="1">Belongs to the LysR transcriptional regulatory family.</text>
</comment>
<dbReference type="RefSeq" id="WP_050507237.1">
    <property type="nucleotide sequence ID" value="NZ_CP048261.1"/>
</dbReference>
<evidence type="ECO:0000256" key="3">
    <source>
        <dbReference type="ARBA" id="ARBA00023125"/>
    </source>
</evidence>
<evidence type="ECO:0000313" key="8">
    <source>
        <dbReference type="Proteomes" id="UP000011074"/>
    </source>
</evidence>
<dbReference type="Gene3D" id="3.40.190.10">
    <property type="entry name" value="Periplasmic binding protein-like II"/>
    <property type="match status" value="2"/>
</dbReference>
<dbReference type="InterPro" id="IPR036388">
    <property type="entry name" value="WH-like_DNA-bd_sf"/>
</dbReference>
<dbReference type="InterPro" id="IPR036390">
    <property type="entry name" value="WH_DNA-bd_sf"/>
</dbReference>
<dbReference type="Gene3D" id="1.10.10.10">
    <property type="entry name" value="Winged helix-like DNA-binding domain superfamily/Winged helix DNA-binding domain"/>
    <property type="match status" value="1"/>
</dbReference>
<evidence type="ECO:0000256" key="2">
    <source>
        <dbReference type="ARBA" id="ARBA00023015"/>
    </source>
</evidence>
<dbReference type="InterPro" id="IPR000847">
    <property type="entry name" value="LysR_HTH_N"/>
</dbReference>
<dbReference type="GO" id="GO:0003700">
    <property type="term" value="F:DNA-binding transcription factor activity"/>
    <property type="evidence" value="ECO:0007669"/>
    <property type="project" value="InterPro"/>
</dbReference>
<accession>A0A8A1V0X1</accession>
<dbReference type="GO" id="GO:0032993">
    <property type="term" value="C:protein-DNA complex"/>
    <property type="evidence" value="ECO:0007669"/>
    <property type="project" value="TreeGrafter"/>
</dbReference>
<dbReference type="SUPFAM" id="SSF46785">
    <property type="entry name" value="Winged helix' DNA-binding domain"/>
    <property type="match status" value="1"/>
</dbReference>
<dbReference type="Proteomes" id="UP000011074">
    <property type="component" value="Chromosome"/>
</dbReference>
<feature type="domain" description="HTH lysR-type" evidence="6">
    <location>
        <begin position="3"/>
        <end position="60"/>
    </location>
</feature>
<dbReference type="PANTHER" id="PTHR30346:SF0">
    <property type="entry name" value="HCA OPERON TRANSCRIPTIONAL ACTIVATOR HCAR"/>
    <property type="match status" value="1"/>
</dbReference>
<keyword evidence="2" id="KW-0805">Transcription regulation</keyword>
<dbReference type="Pfam" id="PF03466">
    <property type="entry name" value="LysR_substrate"/>
    <property type="match status" value="1"/>
</dbReference>
<dbReference type="PROSITE" id="PS50931">
    <property type="entry name" value="HTH_LYSR"/>
    <property type="match status" value="1"/>
</dbReference>
<dbReference type="GO" id="GO:0003677">
    <property type="term" value="F:DNA binding"/>
    <property type="evidence" value="ECO:0007669"/>
    <property type="project" value="UniProtKB-KW"/>
</dbReference>
<dbReference type="PRINTS" id="PR00039">
    <property type="entry name" value="HTHLYSR"/>
</dbReference>
<reference evidence="7" key="3">
    <citation type="journal article" date="2021" name="bioRxiv">
        <title>Bilateral symmetry of linear streptomycete chromosomes.</title>
        <authorList>
            <person name="Algora-Gallardo L."/>
            <person name="Schniete J.K."/>
            <person name="Mark D.R."/>
            <person name="Hunter I.S."/>
            <person name="Herron P.R."/>
        </authorList>
    </citation>
    <scope>NUCLEOTIDE SEQUENCE</scope>
    <source>
        <strain evidence="7">ATCC 10970</strain>
    </source>
</reference>
<evidence type="ECO:0000259" key="6">
    <source>
        <dbReference type="PROSITE" id="PS50931"/>
    </source>
</evidence>
<dbReference type="SUPFAM" id="SSF53850">
    <property type="entry name" value="Periplasmic binding protein-like II"/>
    <property type="match status" value="1"/>
</dbReference>
<dbReference type="InterPro" id="IPR005119">
    <property type="entry name" value="LysR_subst-bd"/>
</dbReference>
<reference evidence="7" key="1">
    <citation type="submission" date="2012-12" db="EMBL/GenBank/DDBJ databases">
        <authorList>
            <person name="Pethick F.E."/>
            <person name="MacFadyen A.C."/>
            <person name="Tang Z."/>
            <person name="Sangal V."/>
            <person name="Tze-Tze L."/>
            <person name="Chu J."/>
            <person name="Guo M."/>
            <person name="Kirby R."/>
            <person name="Hoskisson P.A."/>
            <person name="Herron P.R."/>
            <person name="Hunter I.S."/>
        </authorList>
    </citation>
    <scope>NUCLEOTIDE SEQUENCE</scope>
    <source>
        <strain evidence="7">ATCC 10970</strain>
    </source>
</reference>
<feature type="region of interest" description="Disordered" evidence="5">
    <location>
        <begin position="323"/>
        <end position="345"/>
    </location>
</feature>
<evidence type="ECO:0000256" key="5">
    <source>
        <dbReference type="SAM" id="MobiDB-lite"/>
    </source>
</evidence>
<sequence length="345" mass="37684">MEIGLHHLRCFLVLAEEQHFTWAADRLGISQPTLSRHIQRLEGTLGRTLLDRSTRHPRLTADGSRLQADLQALLPQLEMALQPPEAQSSLRLGYAWGFPLQRGRRATATLEEQHRVIVHTVRQDDRTAGLRDGAVDAALLWGTISDPRLVTTEILREPHIAAISRSSTLAVRDRVTWRDLGRRCLIVNTVSGTFTPQDWPADATPEVGVETSNIEEYLHAVAARRGVGVLPVSVAAQYPDPDILYLPLTGAPPAVLTYAYPRNNPHPYAATFGRILRQDQASERASHLDVVSVGRPATADEGCGHGDDGRKVVRVAFTAAKQTAGAARPRNGAPDHSAVPTEPVA</sequence>
<evidence type="ECO:0000313" key="7">
    <source>
        <dbReference type="EMBL" id="QST84075.1"/>
    </source>
</evidence>
<protein>
    <submittedName>
        <fullName evidence="7">LysR family transcriptional regulator</fullName>
    </submittedName>
</protein>
<evidence type="ECO:0000256" key="1">
    <source>
        <dbReference type="ARBA" id="ARBA00009437"/>
    </source>
</evidence>
<name>A0A8A1V0X1_STRR1</name>
<dbReference type="AlphaFoldDB" id="A0A8A1V0X1"/>
<keyword evidence="4" id="KW-0804">Transcription</keyword>
<dbReference type="Pfam" id="PF00126">
    <property type="entry name" value="HTH_1"/>
    <property type="match status" value="1"/>
</dbReference>
<dbReference type="FunFam" id="1.10.10.10:FF:000001">
    <property type="entry name" value="LysR family transcriptional regulator"/>
    <property type="match status" value="1"/>
</dbReference>
<organism evidence="7 8">
    <name type="scientific">Streptomyces rimosus subsp. rimosus (strain ATCC 10970 / DSM 40260 / JCM 4667 / NRRL 2234)</name>
    <dbReference type="NCBI Taxonomy" id="1265868"/>
    <lineage>
        <taxon>Bacteria</taxon>
        <taxon>Bacillati</taxon>
        <taxon>Actinomycetota</taxon>
        <taxon>Actinomycetes</taxon>
        <taxon>Kitasatosporales</taxon>
        <taxon>Streptomycetaceae</taxon>
        <taxon>Streptomyces</taxon>
    </lineage>
</organism>
<reference evidence="7" key="2">
    <citation type="submission" date="2020-01" db="EMBL/GenBank/DDBJ databases">
        <authorList>
            <person name="Algora L."/>
            <person name="Schniete J.K."/>
            <person name="MacFadyen A."/>
            <person name="Hoskisson P.A."/>
            <person name="Hunter I.S."/>
            <person name="Herron P.R."/>
        </authorList>
    </citation>
    <scope>NUCLEOTIDE SEQUENCE</scope>
    <source>
        <strain evidence="7">ATCC 10970</strain>
    </source>
</reference>
<dbReference type="GeneID" id="66858573"/>
<keyword evidence="3" id="KW-0238">DNA-binding</keyword>
<proteinExistence type="inferred from homology"/>
<gene>
    <name evidence="7" type="ORF">SRIM_031365</name>
</gene>